<keyword evidence="3 4" id="KW-0592">Phosphate transport</keyword>
<protein>
    <recommendedName>
        <fullName evidence="4">Phosphate-binding protein</fullName>
    </recommendedName>
</protein>
<feature type="domain" description="PBP" evidence="8">
    <location>
        <begin position="49"/>
        <end position="341"/>
    </location>
</feature>
<evidence type="ECO:0000256" key="5">
    <source>
        <dbReference type="PIRSR" id="PIRSR002756-1"/>
    </source>
</evidence>
<keyword evidence="10" id="KW-1185">Reference proteome</keyword>
<dbReference type="CDD" id="cd13565">
    <property type="entry name" value="PBP2_PstS"/>
    <property type="match status" value="1"/>
</dbReference>
<dbReference type="InterPro" id="IPR024370">
    <property type="entry name" value="PBP_domain"/>
</dbReference>
<dbReference type="OrthoDB" id="9801510at2"/>
<feature type="binding site" evidence="5">
    <location>
        <position position="88"/>
    </location>
    <ligand>
        <name>phosphate</name>
        <dbReference type="ChEBI" id="CHEBI:43474"/>
    </ligand>
</feature>
<keyword evidence="2 4" id="KW-0813">Transport</keyword>
<dbReference type="Gene3D" id="3.40.190.10">
    <property type="entry name" value="Periplasmic binding protein-like II"/>
    <property type="match status" value="2"/>
</dbReference>
<proteinExistence type="inferred from homology"/>
<organism evidence="9 10">
    <name type="scientific">Actinotalea ferrariae CF5-4</name>
    <dbReference type="NCBI Taxonomy" id="948458"/>
    <lineage>
        <taxon>Bacteria</taxon>
        <taxon>Bacillati</taxon>
        <taxon>Actinomycetota</taxon>
        <taxon>Actinomycetes</taxon>
        <taxon>Micrococcales</taxon>
        <taxon>Cellulomonadaceae</taxon>
        <taxon>Actinotalea</taxon>
    </lineage>
</organism>
<comment type="similarity">
    <text evidence="1 4">Belongs to the PstS family.</text>
</comment>
<gene>
    <name evidence="9" type="ORF">N866_17845</name>
</gene>
<accession>A0A021VRP7</accession>
<dbReference type="InterPro" id="IPR050962">
    <property type="entry name" value="Phosphate-bind_PstS"/>
</dbReference>
<feature type="signal peptide" evidence="7">
    <location>
        <begin position="1"/>
        <end position="18"/>
    </location>
</feature>
<evidence type="ECO:0000256" key="4">
    <source>
        <dbReference type="PIRNR" id="PIRNR002756"/>
    </source>
</evidence>
<dbReference type="PANTHER" id="PTHR42996">
    <property type="entry name" value="PHOSPHATE-BINDING PROTEIN PSTS"/>
    <property type="match status" value="1"/>
</dbReference>
<evidence type="ECO:0000313" key="9">
    <source>
        <dbReference type="EMBL" id="EYR63844.1"/>
    </source>
</evidence>
<feature type="compositionally biased region" description="Low complexity" evidence="6">
    <location>
        <begin position="30"/>
        <end position="48"/>
    </location>
</feature>
<sequence length="375" mass="37850">MAAAAVAVVAALTLTACGSDDPLNHPWRPGPAAQEGAAGDGAAPEVEGLTGTVAGAGSSAQEAAMQAWIAGFQSANPDVSVAYDPVGSGGGRTQFVEGGIAYAGSDAPLDEEELAAAQERCAPGAVAELPLYISPIAVMFNLEGVTSLNMSAATIAGIFAREITRWDDPRIAADNPGVALPDLGITPVNRSDESGTTENFTEYLHEAAPDVWTFDPSGNWPLTGGQSAQGTSGVVQTVQDGQGTITYADASRAGTLGTVALGVGEEWVPFSPEAAAAVVDASPRAEGRPEASLVVELDRDTTAPGAYPLVLVSYTLACTAYADAADAELVGAFLSYVASEEGQAAAAQAAGSAPISDALREQVLPVVEAISQEAM</sequence>
<feature type="binding site" evidence="5">
    <location>
        <begin position="58"/>
        <end position="60"/>
    </location>
    <ligand>
        <name>phosphate</name>
        <dbReference type="ChEBI" id="CHEBI:43474"/>
    </ligand>
</feature>
<evidence type="ECO:0000256" key="6">
    <source>
        <dbReference type="SAM" id="MobiDB-lite"/>
    </source>
</evidence>
<feature type="binding site" evidence="5">
    <location>
        <begin position="194"/>
        <end position="196"/>
    </location>
    <ligand>
        <name>phosphate</name>
        <dbReference type="ChEBI" id="CHEBI:43474"/>
    </ligand>
</feature>
<feature type="binding site" evidence="5">
    <location>
        <position position="106"/>
    </location>
    <ligand>
        <name>phosphate</name>
        <dbReference type="ChEBI" id="CHEBI:43474"/>
    </ligand>
</feature>
<dbReference type="GO" id="GO:0035435">
    <property type="term" value="P:phosphate ion transmembrane transport"/>
    <property type="evidence" value="ECO:0007669"/>
    <property type="project" value="InterPro"/>
</dbReference>
<dbReference type="InterPro" id="IPR005673">
    <property type="entry name" value="ABC_phos-bd_PstS"/>
</dbReference>
<dbReference type="AlphaFoldDB" id="A0A021VRP7"/>
<name>A0A021VRP7_9CELL</name>
<keyword evidence="7" id="KW-0732">Signal</keyword>
<dbReference type="Pfam" id="PF12849">
    <property type="entry name" value="PBP_like_2"/>
    <property type="match status" value="1"/>
</dbReference>
<dbReference type="RefSeq" id="WP_034225051.1">
    <property type="nucleotide sequence ID" value="NZ_AXCW01000065.1"/>
</dbReference>
<dbReference type="GO" id="GO:0042301">
    <property type="term" value="F:phosphate ion binding"/>
    <property type="evidence" value="ECO:0007669"/>
    <property type="project" value="InterPro"/>
</dbReference>
<comment type="caution">
    <text evidence="9">The sequence shown here is derived from an EMBL/GenBank/DDBJ whole genome shotgun (WGS) entry which is preliminary data.</text>
</comment>
<evidence type="ECO:0000256" key="1">
    <source>
        <dbReference type="ARBA" id="ARBA00008725"/>
    </source>
</evidence>
<evidence type="ECO:0000256" key="2">
    <source>
        <dbReference type="ARBA" id="ARBA00022448"/>
    </source>
</evidence>
<dbReference type="Proteomes" id="UP000019753">
    <property type="component" value="Unassembled WGS sequence"/>
</dbReference>
<evidence type="ECO:0000256" key="3">
    <source>
        <dbReference type="ARBA" id="ARBA00022592"/>
    </source>
</evidence>
<feature type="region of interest" description="Disordered" evidence="6">
    <location>
        <begin position="19"/>
        <end position="49"/>
    </location>
</feature>
<evidence type="ECO:0000259" key="8">
    <source>
        <dbReference type="Pfam" id="PF12849"/>
    </source>
</evidence>
<dbReference type="PANTHER" id="PTHR42996:SF1">
    <property type="entry name" value="PHOSPHATE-BINDING PROTEIN PSTS"/>
    <property type="match status" value="1"/>
</dbReference>
<dbReference type="PIRSF" id="PIRSF002756">
    <property type="entry name" value="PstS"/>
    <property type="match status" value="1"/>
</dbReference>
<evidence type="ECO:0000256" key="7">
    <source>
        <dbReference type="SAM" id="SignalP"/>
    </source>
</evidence>
<feature type="chain" id="PRO_5038466957" description="Phosphate-binding protein" evidence="7">
    <location>
        <begin position="19"/>
        <end position="375"/>
    </location>
</feature>
<evidence type="ECO:0000313" key="10">
    <source>
        <dbReference type="Proteomes" id="UP000019753"/>
    </source>
</evidence>
<dbReference type="GO" id="GO:0043190">
    <property type="term" value="C:ATP-binding cassette (ABC) transporter complex"/>
    <property type="evidence" value="ECO:0007669"/>
    <property type="project" value="InterPro"/>
</dbReference>
<dbReference type="EMBL" id="AXCW01000065">
    <property type="protein sequence ID" value="EYR63844.1"/>
    <property type="molecule type" value="Genomic_DNA"/>
</dbReference>
<reference evidence="9 10" key="1">
    <citation type="submission" date="2014-01" db="EMBL/GenBank/DDBJ databases">
        <title>Actinotalea ferrariae CF5-4.</title>
        <authorList>
            <person name="Chen F."/>
            <person name="Li Y."/>
            <person name="Wang G."/>
        </authorList>
    </citation>
    <scope>NUCLEOTIDE SEQUENCE [LARGE SCALE GENOMIC DNA]</scope>
    <source>
        <strain evidence="9 10">CF5-4</strain>
    </source>
</reference>
<dbReference type="SUPFAM" id="SSF53850">
    <property type="entry name" value="Periplasmic binding protein-like II"/>
    <property type="match status" value="1"/>
</dbReference>